<protein>
    <recommendedName>
        <fullName evidence="1">Ribbon-helix-helix protein CopG domain-containing protein</fullName>
    </recommendedName>
</protein>
<comment type="caution">
    <text evidence="2">The sequence shown here is derived from an EMBL/GenBank/DDBJ whole genome shotgun (WGS) entry which is preliminary data.</text>
</comment>
<evidence type="ECO:0000259" key="1">
    <source>
        <dbReference type="Pfam" id="PF01402"/>
    </source>
</evidence>
<name>A0A0G1ENF5_9BACT</name>
<evidence type="ECO:0000313" key="2">
    <source>
        <dbReference type="EMBL" id="KKS84566.1"/>
    </source>
</evidence>
<gene>
    <name evidence="2" type="ORF">UV59_C0017G0019</name>
</gene>
<dbReference type="AlphaFoldDB" id="A0A0G1ENF5"/>
<dbReference type="InterPro" id="IPR002145">
    <property type="entry name" value="CopG"/>
</dbReference>
<feature type="domain" description="Ribbon-helix-helix protein CopG" evidence="1">
    <location>
        <begin position="6"/>
        <end position="37"/>
    </location>
</feature>
<organism evidence="2 3">
    <name type="scientific">Candidatus Gottesmanbacteria bacterium GW2011_GWA1_43_11</name>
    <dbReference type="NCBI Taxonomy" id="1618436"/>
    <lineage>
        <taxon>Bacteria</taxon>
        <taxon>Candidatus Gottesmaniibacteriota</taxon>
    </lineage>
</organism>
<reference evidence="2 3" key="1">
    <citation type="journal article" date="2015" name="Nature">
        <title>rRNA introns, odd ribosomes, and small enigmatic genomes across a large radiation of phyla.</title>
        <authorList>
            <person name="Brown C.T."/>
            <person name="Hug L.A."/>
            <person name="Thomas B.C."/>
            <person name="Sharon I."/>
            <person name="Castelle C.J."/>
            <person name="Singh A."/>
            <person name="Wilkins M.J."/>
            <person name="Williams K.H."/>
            <person name="Banfield J.F."/>
        </authorList>
    </citation>
    <scope>NUCLEOTIDE SEQUENCE [LARGE SCALE GENOMIC DNA]</scope>
</reference>
<dbReference type="EMBL" id="LCFB01000017">
    <property type="protein sequence ID" value="KKS84566.1"/>
    <property type="molecule type" value="Genomic_DNA"/>
</dbReference>
<proteinExistence type="predicted"/>
<dbReference type="Pfam" id="PF01402">
    <property type="entry name" value="RHH_1"/>
    <property type="match status" value="1"/>
</dbReference>
<dbReference type="InterPro" id="IPR013321">
    <property type="entry name" value="Arc_rbn_hlx_hlx"/>
</dbReference>
<dbReference type="Proteomes" id="UP000034543">
    <property type="component" value="Unassembled WGS sequence"/>
</dbReference>
<dbReference type="GO" id="GO:0006355">
    <property type="term" value="P:regulation of DNA-templated transcription"/>
    <property type="evidence" value="ECO:0007669"/>
    <property type="project" value="InterPro"/>
</dbReference>
<dbReference type="Gene3D" id="1.10.1220.10">
    <property type="entry name" value="Met repressor-like"/>
    <property type="match status" value="1"/>
</dbReference>
<dbReference type="CDD" id="cd21631">
    <property type="entry name" value="RHH_CopG_NikR-like"/>
    <property type="match status" value="1"/>
</dbReference>
<evidence type="ECO:0000313" key="3">
    <source>
        <dbReference type="Proteomes" id="UP000034543"/>
    </source>
</evidence>
<sequence length="88" mass="9937">MLKTYLYVPEELVAKINLMAKSQNKSKAEVIRQALEKGISAIHQQGTASAQALLKIAEIGKKYNLKGPKDGSEKMDEYLWGKKWNKDE</sequence>
<accession>A0A0G1ENF5</accession>